<comment type="similarity">
    <text evidence="11">Belongs to the mitochondrial carrier (TC 2.A.29) family.</text>
</comment>
<evidence type="ECO:0000256" key="4">
    <source>
        <dbReference type="ARBA" id="ARBA00022737"/>
    </source>
</evidence>
<dbReference type="InterPro" id="IPR023395">
    <property type="entry name" value="MCP_dom_sf"/>
</dbReference>
<comment type="caution">
    <text evidence="12">The sequence shown here is derived from an EMBL/GenBank/DDBJ whole genome shotgun (WGS) entry which is preliminary data.</text>
</comment>
<dbReference type="PANTHER" id="PTHR46181">
    <property type="entry name" value="MITOCHONDRIAL GLYCINE TRANSPORTER"/>
    <property type="match status" value="1"/>
</dbReference>
<keyword evidence="7" id="KW-0496">Mitochondrion</keyword>
<evidence type="ECO:0000256" key="5">
    <source>
        <dbReference type="ARBA" id="ARBA00022792"/>
    </source>
</evidence>
<feature type="repeat" description="Solcar" evidence="10">
    <location>
        <begin position="120"/>
        <end position="204"/>
    </location>
</feature>
<dbReference type="PROSITE" id="PS50920">
    <property type="entry name" value="SOLCAR"/>
    <property type="match status" value="3"/>
</dbReference>
<keyword evidence="13" id="KW-1185">Reference proteome</keyword>
<keyword evidence="8 10" id="KW-0472">Membrane</keyword>
<protein>
    <submittedName>
        <fullName evidence="12">14044_t:CDS:1</fullName>
    </submittedName>
</protein>
<dbReference type="GO" id="GO:0015187">
    <property type="term" value="F:glycine transmembrane transporter activity"/>
    <property type="evidence" value="ECO:0007669"/>
    <property type="project" value="InterPro"/>
</dbReference>
<evidence type="ECO:0000256" key="2">
    <source>
        <dbReference type="ARBA" id="ARBA00022448"/>
    </source>
</evidence>
<dbReference type="Pfam" id="PF00153">
    <property type="entry name" value="Mito_carr"/>
    <property type="match status" value="3"/>
</dbReference>
<dbReference type="PROSITE" id="PS51257">
    <property type="entry name" value="PROKAR_LIPOPROTEIN"/>
    <property type="match status" value="1"/>
</dbReference>
<evidence type="ECO:0000313" key="12">
    <source>
        <dbReference type="EMBL" id="CAG8699646.1"/>
    </source>
</evidence>
<gene>
    <name evidence="12" type="ORF">AMORRO_LOCUS12051</name>
</gene>
<keyword evidence="4" id="KW-0677">Repeat</keyword>
<dbReference type="GO" id="GO:1904983">
    <property type="term" value="P:glycine import into mitochondrion"/>
    <property type="evidence" value="ECO:0007669"/>
    <property type="project" value="InterPro"/>
</dbReference>
<accession>A0A9N9N445</accession>
<dbReference type="EMBL" id="CAJVPV010016770">
    <property type="protein sequence ID" value="CAG8699646.1"/>
    <property type="molecule type" value="Genomic_DNA"/>
</dbReference>
<keyword evidence="2 11" id="KW-0813">Transport</keyword>
<dbReference type="HAMAP" id="MF_03064">
    <property type="entry name" value="SLC25A38"/>
    <property type="match status" value="1"/>
</dbReference>
<dbReference type="GO" id="GO:0005743">
    <property type="term" value="C:mitochondrial inner membrane"/>
    <property type="evidence" value="ECO:0007669"/>
    <property type="project" value="InterPro"/>
</dbReference>
<feature type="repeat" description="Solcar" evidence="10">
    <location>
        <begin position="7"/>
        <end position="100"/>
    </location>
</feature>
<comment type="catalytic activity">
    <reaction evidence="9">
        <text>glycine(in) = glycine(out)</text>
        <dbReference type="Rhea" id="RHEA:70715"/>
        <dbReference type="ChEBI" id="CHEBI:57305"/>
    </reaction>
</comment>
<dbReference type="InterPro" id="IPR030847">
    <property type="entry name" value="Hem25/SLC25A38"/>
</dbReference>
<sequence length="309" mass="34706">MAFKKKKDPIVHLTSGAISGLSSCILLQPFDLVKTRLQQQRQQHSKLLVSPMNSTIADTVKEVIRKETVFGLWRGTVPTIIRNVPGSALYFLTLSEIRFLLSQRNQSKSTLKSSSSLPILSDKENLFAGMIARGSVGFVMMPITIVKVRYESNLYNYKSTWEALSSIIKNEGIKGMFYGSGITAIRDAPYAGLYVLFYERWKLSISANTSSISPPIIHMTSGNYLTFQNRLSVVHASMIAGLSATTVTHPFDMLKTRVQLKPLEYPNLWRASLKILREEGFLGYFDGLTLRLGRKSMQAAISWTMYETL</sequence>
<dbReference type="Gene3D" id="1.50.40.10">
    <property type="entry name" value="Mitochondrial carrier domain"/>
    <property type="match status" value="2"/>
</dbReference>
<feature type="non-terminal residue" evidence="12">
    <location>
        <position position="1"/>
    </location>
</feature>
<comment type="subcellular location">
    <subcellularLocation>
        <location evidence="1">Mitochondrion membrane</location>
        <topology evidence="1">Multi-pass membrane protein</topology>
    </subcellularLocation>
</comment>
<evidence type="ECO:0000256" key="3">
    <source>
        <dbReference type="ARBA" id="ARBA00022692"/>
    </source>
</evidence>
<reference evidence="12" key="1">
    <citation type="submission" date="2021-06" db="EMBL/GenBank/DDBJ databases">
        <authorList>
            <person name="Kallberg Y."/>
            <person name="Tangrot J."/>
            <person name="Rosling A."/>
        </authorList>
    </citation>
    <scope>NUCLEOTIDE SEQUENCE</scope>
    <source>
        <strain evidence="12">CL551</strain>
    </source>
</reference>
<keyword evidence="5" id="KW-0999">Mitochondrion inner membrane</keyword>
<name>A0A9N9N445_9GLOM</name>
<evidence type="ECO:0000256" key="7">
    <source>
        <dbReference type="ARBA" id="ARBA00023128"/>
    </source>
</evidence>
<proteinExistence type="inferred from homology"/>
<dbReference type="SUPFAM" id="SSF103506">
    <property type="entry name" value="Mitochondrial carrier"/>
    <property type="match status" value="1"/>
</dbReference>
<feature type="repeat" description="Solcar" evidence="10">
    <location>
        <begin position="228"/>
        <end position="309"/>
    </location>
</feature>
<dbReference type="InterPro" id="IPR018108">
    <property type="entry name" value="MCP_transmembrane"/>
</dbReference>
<keyword evidence="3 10" id="KW-0812">Transmembrane</keyword>
<keyword evidence="6" id="KW-1133">Transmembrane helix</keyword>
<dbReference type="PRINTS" id="PR00926">
    <property type="entry name" value="MITOCARRIER"/>
</dbReference>
<dbReference type="Proteomes" id="UP000789342">
    <property type="component" value="Unassembled WGS sequence"/>
</dbReference>
<dbReference type="AlphaFoldDB" id="A0A9N9N445"/>
<evidence type="ECO:0000256" key="8">
    <source>
        <dbReference type="ARBA" id="ARBA00023136"/>
    </source>
</evidence>
<organism evidence="12 13">
    <name type="scientific">Acaulospora morrowiae</name>
    <dbReference type="NCBI Taxonomy" id="94023"/>
    <lineage>
        <taxon>Eukaryota</taxon>
        <taxon>Fungi</taxon>
        <taxon>Fungi incertae sedis</taxon>
        <taxon>Mucoromycota</taxon>
        <taxon>Glomeromycotina</taxon>
        <taxon>Glomeromycetes</taxon>
        <taxon>Diversisporales</taxon>
        <taxon>Acaulosporaceae</taxon>
        <taxon>Acaulospora</taxon>
    </lineage>
</organism>
<evidence type="ECO:0000256" key="6">
    <source>
        <dbReference type="ARBA" id="ARBA00022989"/>
    </source>
</evidence>
<dbReference type="OrthoDB" id="1924968at2759"/>
<dbReference type="PANTHER" id="PTHR46181:SF3">
    <property type="entry name" value="MITOCHONDRIAL GLYCINE TRANSPORTER"/>
    <property type="match status" value="1"/>
</dbReference>
<evidence type="ECO:0000256" key="1">
    <source>
        <dbReference type="ARBA" id="ARBA00004225"/>
    </source>
</evidence>
<evidence type="ECO:0000256" key="9">
    <source>
        <dbReference type="ARBA" id="ARBA00034060"/>
    </source>
</evidence>
<evidence type="ECO:0000313" key="13">
    <source>
        <dbReference type="Proteomes" id="UP000789342"/>
    </source>
</evidence>
<dbReference type="InterPro" id="IPR002067">
    <property type="entry name" value="MCP"/>
</dbReference>
<evidence type="ECO:0000256" key="11">
    <source>
        <dbReference type="RuleBase" id="RU000488"/>
    </source>
</evidence>
<evidence type="ECO:0000256" key="10">
    <source>
        <dbReference type="PROSITE-ProRule" id="PRU00282"/>
    </source>
</evidence>